<name>A0ACB8SZK3_9AGAM</name>
<reference evidence="1" key="1">
    <citation type="submission" date="2021-03" db="EMBL/GenBank/DDBJ databases">
        <authorList>
            <consortium name="DOE Joint Genome Institute"/>
            <person name="Ahrendt S."/>
            <person name="Looney B.P."/>
            <person name="Miyauchi S."/>
            <person name="Morin E."/>
            <person name="Drula E."/>
            <person name="Courty P.E."/>
            <person name="Chicoki N."/>
            <person name="Fauchery L."/>
            <person name="Kohler A."/>
            <person name="Kuo A."/>
            <person name="Labutti K."/>
            <person name="Pangilinan J."/>
            <person name="Lipzen A."/>
            <person name="Riley R."/>
            <person name="Andreopoulos W."/>
            <person name="He G."/>
            <person name="Johnson J."/>
            <person name="Barry K.W."/>
            <person name="Grigoriev I.V."/>
            <person name="Nagy L."/>
            <person name="Hibbett D."/>
            <person name="Henrissat B."/>
            <person name="Matheny P.B."/>
            <person name="Labbe J."/>
            <person name="Martin F."/>
        </authorList>
    </citation>
    <scope>NUCLEOTIDE SEQUENCE</scope>
    <source>
        <strain evidence="1">HHB10654</strain>
    </source>
</reference>
<gene>
    <name evidence="1" type="ORF">BV25DRAFT_1900087</name>
</gene>
<protein>
    <submittedName>
        <fullName evidence="1">Uncharacterized protein</fullName>
    </submittedName>
</protein>
<evidence type="ECO:0000313" key="1">
    <source>
        <dbReference type="EMBL" id="KAI0062004.1"/>
    </source>
</evidence>
<organism evidence="1 2">
    <name type="scientific">Artomyces pyxidatus</name>
    <dbReference type="NCBI Taxonomy" id="48021"/>
    <lineage>
        <taxon>Eukaryota</taxon>
        <taxon>Fungi</taxon>
        <taxon>Dikarya</taxon>
        <taxon>Basidiomycota</taxon>
        <taxon>Agaricomycotina</taxon>
        <taxon>Agaricomycetes</taxon>
        <taxon>Russulales</taxon>
        <taxon>Auriscalpiaceae</taxon>
        <taxon>Artomyces</taxon>
    </lineage>
</organism>
<proteinExistence type="predicted"/>
<evidence type="ECO:0000313" key="2">
    <source>
        <dbReference type="Proteomes" id="UP000814140"/>
    </source>
</evidence>
<keyword evidence="2" id="KW-1185">Reference proteome</keyword>
<dbReference type="Proteomes" id="UP000814140">
    <property type="component" value="Unassembled WGS sequence"/>
</dbReference>
<dbReference type="EMBL" id="MU277209">
    <property type="protein sequence ID" value="KAI0062004.1"/>
    <property type="molecule type" value="Genomic_DNA"/>
</dbReference>
<accession>A0ACB8SZK3</accession>
<reference evidence="1" key="2">
    <citation type="journal article" date="2022" name="New Phytol.">
        <title>Evolutionary transition to the ectomycorrhizal habit in the genomes of a hyperdiverse lineage of mushroom-forming fungi.</title>
        <authorList>
            <person name="Looney B."/>
            <person name="Miyauchi S."/>
            <person name="Morin E."/>
            <person name="Drula E."/>
            <person name="Courty P.E."/>
            <person name="Kohler A."/>
            <person name="Kuo A."/>
            <person name="LaButti K."/>
            <person name="Pangilinan J."/>
            <person name="Lipzen A."/>
            <person name="Riley R."/>
            <person name="Andreopoulos W."/>
            <person name="He G."/>
            <person name="Johnson J."/>
            <person name="Nolan M."/>
            <person name="Tritt A."/>
            <person name="Barry K.W."/>
            <person name="Grigoriev I.V."/>
            <person name="Nagy L.G."/>
            <person name="Hibbett D."/>
            <person name="Henrissat B."/>
            <person name="Matheny P.B."/>
            <person name="Labbe J."/>
            <person name="Martin F.M."/>
        </authorList>
    </citation>
    <scope>NUCLEOTIDE SEQUENCE</scope>
    <source>
        <strain evidence="1">HHB10654</strain>
    </source>
</reference>
<sequence>MLCRPVHVACGAERNCICSFVYYSSRFAMEPLGEPITTRAITVFCGSSPGNSPAYKHAATSLGHALAAQKRPLVYGGGSSGLMGTVASAAMERGGQVTGVIPAPAYMIPQPQAESLATKTAQKVKDIRAVMALPFSRNSARNDAGAGGHTTTTKDERIYVPSMHERKAEMSRRACGFVGLPGGYGTFEEVLEVITWTQIGIHNKPVILMNVLGFYNPLRALVQGAVREGFIRARNESLVVFLDGPEDQSEHEKFDWGLATLEALDRWVAAHVGVQADRRFVG</sequence>
<comment type="caution">
    <text evidence="1">The sequence shown here is derived from an EMBL/GenBank/DDBJ whole genome shotgun (WGS) entry which is preliminary data.</text>
</comment>